<dbReference type="KEGG" id="tpla:ElP_29910"/>
<gene>
    <name evidence="1" type="ORF">ElP_29910</name>
</gene>
<dbReference type="EMBL" id="CP036426">
    <property type="protein sequence ID" value="QDV35089.1"/>
    <property type="molecule type" value="Genomic_DNA"/>
</dbReference>
<reference evidence="1 2" key="1">
    <citation type="submission" date="2019-02" db="EMBL/GenBank/DDBJ databases">
        <title>Deep-cultivation of Planctomycetes and their phenomic and genomic characterization uncovers novel biology.</title>
        <authorList>
            <person name="Wiegand S."/>
            <person name="Jogler M."/>
            <person name="Boedeker C."/>
            <person name="Pinto D."/>
            <person name="Vollmers J."/>
            <person name="Rivas-Marin E."/>
            <person name="Kohn T."/>
            <person name="Peeters S.H."/>
            <person name="Heuer A."/>
            <person name="Rast P."/>
            <person name="Oberbeckmann S."/>
            <person name="Bunk B."/>
            <person name="Jeske O."/>
            <person name="Meyerdierks A."/>
            <person name="Storesund J.E."/>
            <person name="Kallscheuer N."/>
            <person name="Luecker S."/>
            <person name="Lage O.M."/>
            <person name="Pohl T."/>
            <person name="Merkel B.J."/>
            <person name="Hornburger P."/>
            <person name="Mueller R.-W."/>
            <person name="Bruemmer F."/>
            <person name="Labrenz M."/>
            <person name="Spormann A.M."/>
            <person name="Op den Camp H."/>
            <person name="Overmann J."/>
            <person name="Amann R."/>
            <person name="Jetten M.S.M."/>
            <person name="Mascher T."/>
            <person name="Medema M.H."/>
            <person name="Devos D.P."/>
            <person name="Kaster A.-K."/>
            <person name="Ovreas L."/>
            <person name="Rohde M."/>
            <person name="Galperin M.Y."/>
            <person name="Jogler C."/>
        </authorList>
    </citation>
    <scope>NUCLEOTIDE SEQUENCE [LARGE SCALE GENOMIC DNA]</scope>
    <source>
        <strain evidence="1 2">ElP</strain>
    </source>
</reference>
<dbReference type="OrthoDB" id="574234at2"/>
<dbReference type="Proteomes" id="UP000317835">
    <property type="component" value="Chromosome"/>
</dbReference>
<dbReference type="RefSeq" id="WP_145270440.1">
    <property type="nucleotide sequence ID" value="NZ_CP036426.1"/>
</dbReference>
<accession>A0A518H2K5</accession>
<dbReference type="AlphaFoldDB" id="A0A518H2K5"/>
<keyword evidence="2" id="KW-1185">Reference proteome</keyword>
<organism evidence="1 2">
    <name type="scientific">Tautonia plasticadhaerens</name>
    <dbReference type="NCBI Taxonomy" id="2527974"/>
    <lineage>
        <taxon>Bacteria</taxon>
        <taxon>Pseudomonadati</taxon>
        <taxon>Planctomycetota</taxon>
        <taxon>Planctomycetia</taxon>
        <taxon>Isosphaerales</taxon>
        <taxon>Isosphaeraceae</taxon>
        <taxon>Tautonia</taxon>
    </lineage>
</organism>
<name>A0A518H2K5_9BACT</name>
<evidence type="ECO:0000313" key="2">
    <source>
        <dbReference type="Proteomes" id="UP000317835"/>
    </source>
</evidence>
<proteinExistence type="predicted"/>
<protein>
    <submittedName>
        <fullName evidence="1">Uncharacterized protein</fullName>
    </submittedName>
</protein>
<evidence type="ECO:0000313" key="1">
    <source>
        <dbReference type="EMBL" id="QDV35089.1"/>
    </source>
</evidence>
<sequence length="73" mass="8464">MARSDLEARLTKLEAEVHYLKTAVDRESTPVKDWRAIVGTFADDPMFEEAIQLGREYRESLRPKSSSRRKAPR</sequence>